<organism evidence="3 4">
    <name type="scientific">Tectimicrobiota bacterium</name>
    <dbReference type="NCBI Taxonomy" id="2528274"/>
    <lineage>
        <taxon>Bacteria</taxon>
        <taxon>Pseudomonadati</taxon>
        <taxon>Nitrospinota/Tectimicrobiota group</taxon>
        <taxon>Candidatus Tectimicrobiota</taxon>
    </lineage>
</organism>
<dbReference type="AlphaFoldDB" id="A0A932CNZ5"/>
<evidence type="ECO:0000256" key="1">
    <source>
        <dbReference type="ARBA" id="ARBA00023002"/>
    </source>
</evidence>
<dbReference type="InterPro" id="IPR002869">
    <property type="entry name" value="Pyrv_flavodox_OxRed_cen"/>
</dbReference>
<evidence type="ECO:0000313" key="3">
    <source>
        <dbReference type="EMBL" id="MBI2876833.1"/>
    </source>
</evidence>
<dbReference type="Proteomes" id="UP000769766">
    <property type="component" value="Unassembled WGS sequence"/>
</dbReference>
<dbReference type="PANTHER" id="PTHR43366">
    <property type="entry name" value="PYRUVATE SYNTHASE SUBUNIT PORC"/>
    <property type="match status" value="1"/>
</dbReference>
<dbReference type="PANTHER" id="PTHR43366:SF1">
    <property type="entry name" value="PYRUVATE SYNTHASE SUBUNIT PORC"/>
    <property type="match status" value="1"/>
</dbReference>
<proteinExistence type="predicted"/>
<dbReference type="GO" id="GO:0016903">
    <property type="term" value="F:oxidoreductase activity, acting on the aldehyde or oxo group of donors"/>
    <property type="evidence" value="ECO:0007669"/>
    <property type="project" value="InterPro"/>
</dbReference>
<dbReference type="InterPro" id="IPR019752">
    <property type="entry name" value="Pyrv/ketoisovalerate_OxRed_cat"/>
</dbReference>
<comment type="caution">
    <text evidence="3">The sequence shown here is derived from an EMBL/GenBank/DDBJ whole genome shotgun (WGS) entry which is preliminary data.</text>
</comment>
<name>A0A932CNZ5_UNCTE</name>
<accession>A0A932CNZ5</accession>
<dbReference type="Gene3D" id="3.40.920.10">
    <property type="entry name" value="Pyruvate-ferredoxin oxidoreductase, PFOR, domain III"/>
    <property type="match status" value="1"/>
</dbReference>
<keyword evidence="1" id="KW-0560">Oxidoreductase</keyword>
<dbReference type="SUPFAM" id="SSF53323">
    <property type="entry name" value="Pyruvate-ferredoxin oxidoreductase, PFOR, domain III"/>
    <property type="match status" value="1"/>
</dbReference>
<dbReference type="EMBL" id="JACPRF010000245">
    <property type="protein sequence ID" value="MBI2876833.1"/>
    <property type="molecule type" value="Genomic_DNA"/>
</dbReference>
<protein>
    <submittedName>
        <fullName evidence="3">2-oxoacid:acceptor oxidoreductase family protein</fullName>
    </submittedName>
</protein>
<dbReference type="InterPro" id="IPR051626">
    <property type="entry name" value="Oxidoreductase_gamma_subunit"/>
</dbReference>
<evidence type="ECO:0000313" key="4">
    <source>
        <dbReference type="Proteomes" id="UP000769766"/>
    </source>
</evidence>
<evidence type="ECO:0000259" key="2">
    <source>
        <dbReference type="Pfam" id="PF01558"/>
    </source>
</evidence>
<dbReference type="Pfam" id="PF01558">
    <property type="entry name" value="POR"/>
    <property type="match status" value="1"/>
</dbReference>
<sequence>MSEPETSWAPSSRAQTLRVRLHGRGGQGAVTAANILALAAHLAGHQVRANPLYGPERRGAPVASFLRISPVPFRLKCQI</sequence>
<reference evidence="3" key="1">
    <citation type="submission" date="2020-07" db="EMBL/GenBank/DDBJ databases">
        <title>Huge and variable diversity of episymbiotic CPR bacteria and DPANN archaea in groundwater ecosystems.</title>
        <authorList>
            <person name="He C.Y."/>
            <person name="Keren R."/>
            <person name="Whittaker M."/>
            <person name="Farag I.F."/>
            <person name="Doudna J."/>
            <person name="Cate J.H.D."/>
            <person name="Banfield J.F."/>
        </authorList>
    </citation>
    <scope>NUCLEOTIDE SEQUENCE</scope>
    <source>
        <strain evidence="3">NC_groundwater_672_Ag_B-0.1um_62_36</strain>
    </source>
</reference>
<gene>
    <name evidence="3" type="ORF">HYY20_08130</name>
</gene>
<feature type="domain" description="Pyruvate/ketoisovalerate oxidoreductase catalytic" evidence="2">
    <location>
        <begin position="25"/>
        <end position="71"/>
    </location>
</feature>